<feature type="compositionally biased region" description="Low complexity" evidence="3">
    <location>
        <begin position="326"/>
        <end position="349"/>
    </location>
</feature>
<dbReference type="SMART" id="SM01218">
    <property type="entry name" value="FoP_duplication"/>
    <property type="match status" value="1"/>
</dbReference>
<evidence type="ECO:0000259" key="4">
    <source>
        <dbReference type="PROSITE" id="PS50102"/>
    </source>
</evidence>
<feature type="compositionally biased region" description="Basic and acidic residues" evidence="3">
    <location>
        <begin position="190"/>
        <end position="202"/>
    </location>
</feature>
<name>A0A4U0XM99_9PEZI</name>
<comment type="caution">
    <text evidence="5">The sequence shown here is derived from an EMBL/GenBank/DDBJ whole genome shotgun (WGS) entry which is preliminary data.</text>
</comment>
<evidence type="ECO:0000256" key="1">
    <source>
        <dbReference type="ARBA" id="ARBA00022884"/>
    </source>
</evidence>
<dbReference type="Pfam" id="PF00076">
    <property type="entry name" value="RRM_1"/>
    <property type="match status" value="1"/>
</dbReference>
<dbReference type="GO" id="GO:0003729">
    <property type="term" value="F:mRNA binding"/>
    <property type="evidence" value="ECO:0007669"/>
    <property type="project" value="TreeGrafter"/>
</dbReference>
<dbReference type="CDD" id="cd12418">
    <property type="entry name" value="RRM_Aly_REF_like"/>
    <property type="match status" value="1"/>
</dbReference>
<dbReference type="Gene3D" id="3.30.70.330">
    <property type="match status" value="1"/>
</dbReference>
<feature type="domain" description="RRM" evidence="4">
    <location>
        <begin position="93"/>
        <end position="170"/>
    </location>
</feature>
<sequence length="358" mass="40018">MDRALDEVISERQQLADTTCHLREDLLVHQETVDQTTTRETLSQRDDSRNLDRDWVHDKFEDDVDQRRPTRGARDQRLDRYSPDYAHLNEAGAKLRVDNIHYELTEDDIRELFFRIGPVKRVQLLYDRQDRSQGTAYVTYESFSDAKIAIREFDGANANGQPIRLSLMPSAPSKPTRNPFDNVVKPPRSLFDRIDIEERDAPSSRQGRAAGGRERRGRSDSPIRHSDVSKPPPEGIDRYIPGQGSRQRSRASRSPIRRRGTPRDGGRRPGARREDSGRGGGRGGDGGRLVNGRPRKTAQELDAEMEDYWGSRDATGGDAAGNAPVAQNGAANGTTAGATRNPMTAATTTLDDDIDMVE</sequence>
<dbReference type="InterPro" id="IPR035979">
    <property type="entry name" value="RBD_domain_sf"/>
</dbReference>
<dbReference type="PANTHER" id="PTHR19965:SF82">
    <property type="entry name" value="THO COMPLEX SUBUNIT 4"/>
    <property type="match status" value="1"/>
</dbReference>
<evidence type="ECO:0000256" key="2">
    <source>
        <dbReference type="PROSITE-ProRule" id="PRU00176"/>
    </source>
</evidence>
<dbReference type="InterPro" id="IPR051229">
    <property type="entry name" value="ALYREF_mRNA_export"/>
</dbReference>
<dbReference type="InterPro" id="IPR012677">
    <property type="entry name" value="Nucleotide-bd_a/b_plait_sf"/>
</dbReference>
<dbReference type="InterPro" id="IPR000504">
    <property type="entry name" value="RRM_dom"/>
</dbReference>
<dbReference type="GO" id="GO:0005634">
    <property type="term" value="C:nucleus"/>
    <property type="evidence" value="ECO:0007669"/>
    <property type="project" value="TreeGrafter"/>
</dbReference>
<dbReference type="STRING" id="331657.A0A4U0XM99"/>
<dbReference type="PANTHER" id="PTHR19965">
    <property type="entry name" value="RNA AND EXPORT FACTOR BINDING PROTEIN"/>
    <property type="match status" value="1"/>
</dbReference>
<dbReference type="AlphaFoldDB" id="A0A4U0XM99"/>
<keyword evidence="6" id="KW-1185">Reference proteome</keyword>
<dbReference type="EMBL" id="NAJN01000142">
    <property type="protein sequence ID" value="TKA78444.1"/>
    <property type="molecule type" value="Genomic_DNA"/>
</dbReference>
<dbReference type="SUPFAM" id="SSF54928">
    <property type="entry name" value="RNA-binding domain, RBD"/>
    <property type="match status" value="1"/>
</dbReference>
<feature type="region of interest" description="Disordered" evidence="3">
    <location>
        <begin position="164"/>
        <end position="358"/>
    </location>
</feature>
<gene>
    <name evidence="5" type="ORF">B0A49_01131</name>
</gene>
<dbReference type="OrthoDB" id="5382468at2759"/>
<evidence type="ECO:0000313" key="6">
    <source>
        <dbReference type="Proteomes" id="UP000308768"/>
    </source>
</evidence>
<dbReference type="SMART" id="SM00360">
    <property type="entry name" value="RRM"/>
    <property type="match status" value="1"/>
</dbReference>
<feature type="compositionally biased region" description="Basic residues" evidence="3">
    <location>
        <begin position="247"/>
        <end position="260"/>
    </location>
</feature>
<dbReference type="PROSITE" id="PS50102">
    <property type="entry name" value="RRM"/>
    <property type="match status" value="1"/>
</dbReference>
<protein>
    <recommendedName>
        <fullName evidence="4">RRM domain-containing protein</fullName>
    </recommendedName>
</protein>
<reference evidence="5 6" key="1">
    <citation type="submission" date="2017-03" db="EMBL/GenBank/DDBJ databases">
        <title>Genomes of endolithic fungi from Antarctica.</title>
        <authorList>
            <person name="Coleine C."/>
            <person name="Masonjones S."/>
            <person name="Stajich J.E."/>
        </authorList>
    </citation>
    <scope>NUCLEOTIDE SEQUENCE [LARGE SCALE GENOMIC DNA]</scope>
    <source>
        <strain evidence="5 6">CCFEE 5187</strain>
    </source>
</reference>
<keyword evidence="1 2" id="KW-0694">RNA-binding</keyword>
<feature type="compositionally biased region" description="Basic and acidic residues" evidence="3">
    <location>
        <begin position="261"/>
        <end position="277"/>
    </location>
</feature>
<feature type="compositionally biased region" description="Basic and acidic residues" evidence="3">
    <location>
        <begin position="211"/>
        <end position="228"/>
    </location>
</feature>
<dbReference type="Pfam" id="PF13865">
    <property type="entry name" value="FoP_duplication"/>
    <property type="match status" value="1"/>
</dbReference>
<evidence type="ECO:0000313" key="5">
    <source>
        <dbReference type="EMBL" id="TKA78444.1"/>
    </source>
</evidence>
<dbReference type="InterPro" id="IPR025715">
    <property type="entry name" value="FoP_C"/>
</dbReference>
<organism evidence="5 6">
    <name type="scientific">Cryomyces minteri</name>
    <dbReference type="NCBI Taxonomy" id="331657"/>
    <lineage>
        <taxon>Eukaryota</taxon>
        <taxon>Fungi</taxon>
        <taxon>Dikarya</taxon>
        <taxon>Ascomycota</taxon>
        <taxon>Pezizomycotina</taxon>
        <taxon>Dothideomycetes</taxon>
        <taxon>Dothideomycetes incertae sedis</taxon>
        <taxon>Cryomyces</taxon>
    </lineage>
</organism>
<feature type="compositionally biased region" description="Gly residues" evidence="3">
    <location>
        <begin position="278"/>
        <end position="289"/>
    </location>
</feature>
<proteinExistence type="predicted"/>
<accession>A0A4U0XM99</accession>
<dbReference type="Proteomes" id="UP000308768">
    <property type="component" value="Unassembled WGS sequence"/>
</dbReference>
<evidence type="ECO:0000256" key="3">
    <source>
        <dbReference type="SAM" id="MobiDB-lite"/>
    </source>
</evidence>